<evidence type="ECO:0000256" key="13">
    <source>
        <dbReference type="RuleBase" id="RU003722"/>
    </source>
</evidence>
<evidence type="ECO:0000256" key="7">
    <source>
        <dbReference type="ARBA" id="ARBA00022753"/>
    </source>
</evidence>
<keyword evidence="7" id="KW-0967">Endosome</keyword>
<feature type="domain" description="Cation/H+ exchanger transmembrane" evidence="17">
    <location>
        <begin position="69"/>
        <end position="516"/>
    </location>
</feature>
<evidence type="ECO:0000256" key="10">
    <source>
        <dbReference type="ARBA" id="ARBA00023065"/>
    </source>
</evidence>
<dbReference type="EMBL" id="JAODUO010000235">
    <property type="protein sequence ID" value="KAK2185466.1"/>
    <property type="molecule type" value="Genomic_DNA"/>
</dbReference>
<keyword evidence="10 13" id="KW-0406">Ion transport</keyword>
<gene>
    <name evidence="18" type="ORF">NP493_233g04013</name>
</gene>
<dbReference type="InterPro" id="IPR018422">
    <property type="entry name" value="Cation/H_exchanger_CPA1"/>
</dbReference>
<feature type="chain" id="PRO_5041972780" description="Sodium/hydrogen exchanger" evidence="16">
    <location>
        <begin position="30"/>
        <end position="685"/>
    </location>
</feature>
<dbReference type="PRINTS" id="PR01084">
    <property type="entry name" value="NAHEXCHNGR"/>
</dbReference>
<keyword evidence="8 15" id="KW-1133">Transmembrane helix</keyword>
<dbReference type="GO" id="GO:0055038">
    <property type="term" value="C:recycling endosome membrane"/>
    <property type="evidence" value="ECO:0007669"/>
    <property type="project" value="UniProtKB-SubCell"/>
</dbReference>
<keyword evidence="12 13" id="KW-0739">Sodium transport</keyword>
<keyword evidence="9" id="KW-0915">Sodium</keyword>
<evidence type="ECO:0000256" key="3">
    <source>
        <dbReference type="ARBA" id="ARBA00007367"/>
    </source>
</evidence>
<comment type="similarity">
    <text evidence="3 13">Belongs to the monovalent cation:proton antiporter 1 (CPA1) transporter (TC 2.A.36) family.</text>
</comment>
<feature type="transmembrane region" description="Helical" evidence="15">
    <location>
        <begin position="57"/>
        <end position="74"/>
    </location>
</feature>
<keyword evidence="13" id="KW-0050">Antiport</keyword>
<dbReference type="Proteomes" id="UP001209878">
    <property type="component" value="Unassembled WGS sequence"/>
</dbReference>
<feature type="region of interest" description="Disordered" evidence="14">
    <location>
        <begin position="547"/>
        <end position="570"/>
    </location>
</feature>
<dbReference type="Pfam" id="PF00999">
    <property type="entry name" value="Na_H_Exchanger"/>
    <property type="match status" value="1"/>
</dbReference>
<proteinExistence type="inferred from homology"/>
<feature type="transmembrane region" description="Helical" evidence="15">
    <location>
        <begin position="232"/>
        <end position="255"/>
    </location>
</feature>
<evidence type="ECO:0000259" key="17">
    <source>
        <dbReference type="Pfam" id="PF00999"/>
    </source>
</evidence>
<evidence type="ECO:0000256" key="4">
    <source>
        <dbReference type="ARBA" id="ARBA00022448"/>
    </source>
</evidence>
<dbReference type="GO" id="GO:0015385">
    <property type="term" value="F:sodium:proton antiporter activity"/>
    <property type="evidence" value="ECO:0007669"/>
    <property type="project" value="InterPro"/>
</dbReference>
<dbReference type="PANTHER" id="PTHR10110">
    <property type="entry name" value="SODIUM/HYDROGEN EXCHANGER"/>
    <property type="match status" value="1"/>
</dbReference>
<keyword evidence="4 13" id="KW-0813">Transport</keyword>
<feature type="transmembrane region" description="Helical" evidence="15">
    <location>
        <begin position="171"/>
        <end position="188"/>
    </location>
</feature>
<dbReference type="Gene3D" id="6.10.140.1330">
    <property type="match status" value="1"/>
</dbReference>
<accession>A0AAD9UDN1</accession>
<comment type="subcellular location">
    <subcellularLocation>
        <location evidence="2">Cell membrane</location>
        <topology evidence="2">Multi-pass membrane protein</topology>
    </subcellularLocation>
    <subcellularLocation>
        <location evidence="1">Recycling endosome membrane</location>
        <topology evidence="1">Multi-pass membrane protein</topology>
    </subcellularLocation>
</comment>
<feature type="transmembrane region" description="Helical" evidence="15">
    <location>
        <begin position="349"/>
        <end position="373"/>
    </location>
</feature>
<evidence type="ECO:0000256" key="15">
    <source>
        <dbReference type="SAM" id="Phobius"/>
    </source>
</evidence>
<feature type="transmembrane region" description="Helical" evidence="15">
    <location>
        <begin position="308"/>
        <end position="329"/>
    </location>
</feature>
<dbReference type="GO" id="GO:0051453">
    <property type="term" value="P:regulation of intracellular pH"/>
    <property type="evidence" value="ECO:0007669"/>
    <property type="project" value="TreeGrafter"/>
</dbReference>
<dbReference type="GO" id="GO:0005886">
    <property type="term" value="C:plasma membrane"/>
    <property type="evidence" value="ECO:0007669"/>
    <property type="project" value="UniProtKB-SubCell"/>
</dbReference>
<evidence type="ECO:0000256" key="12">
    <source>
        <dbReference type="ARBA" id="ARBA00023201"/>
    </source>
</evidence>
<dbReference type="InterPro" id="IPR004709">
    <property type="entry name" value="NaH_exchanger"/>
</dbReference>
<keyword evidence="5" id="KW-1003">Cell membrane</keyword>
<evidence type="ECO:0000256" key="14">
    <source>
        <dbReference type="SAM" id="MobiDB-lite"/>
    </source>
</evidence>
<keyword evidence="11 15" id="KW-0472">Membrane</keyword>
<keyword evidence="6 13" id="KW-0812">Transmembrane</keyword>
<dbReference type="PRINTS" id="PR01088">
    <property type="entry name" value="NAHEXCHNGR6"/>
</dbReference>
<feature type="transmembrane region" description="Helical" evidence="15">
    <location>
        <begin position="394"/>
        <end position="412"/>
    </location>
</feature>
<keyword evidence="19" id="KW-1185">Reference proteome</keyword>
<dbReference type="GO" id="GO:0015386">
    <property type="term" value="F:potassium:proton antiporter activity"/>
    <property type="evidence" value="ECO:0007669"/>
    <property type="project" value="TreeGrafter"/>
</dbReference>
<evidence type="ECO:0000256" key="1">
    <source>
        <dbReference type="ARBA" id="ARBA00004195"/>
    </source>
</evidence>
<keyword evidence="16" id="KW-0732">Signal</keyword>
<name>A0AAD9UDN1_RIDPI</name>
<dbReference type="AlphaFoldDB" id="A0AAD9UDN1"/>
<dbReference type="NCBIfam" id="TIGR00840">
    <property type="entry name" value="b_cpa1"/>
    <property type="match status" value="1"/>
</dbReference>
<dbReference type="GO" id="GO:0098719">
    <property type="term" value="P:sodium ion import across plasma membrane"/>
    <property type="evidence" value="ECO:0007669"/>
    <property type="project" value="TreeGrafter"/>
</dbReference>
<evidence type="ECO:0000313" key="18">
    <source>
        <dbReference type="EMBL" id="KAK2185466.1"/>
    </source>
</evidence>
<evidence type="ECO:0000256" key="16">
    <source>
        <dbReference type="SAM" id="SignalP"/>
    </source>
</evidence>
<evidence type="ECO:0000313" key="19">
    <source>
        <dbReference type="Proteomes" id="UP001209878"/>
    </source>
</evidence>
<organism evidence="18 19">
    <name type="scientific">Ridgeia piscesae</name>
    <name type="common">Tubeworm</name>
    <dbReference type="NCBI Taxonomy" id="27915"/>
    <lineage>
        <taxon>Eukaryota</taxon>
        <taxon>Metazoa</taxon>
        <taxon>Spiralia</taxon>
        <taxon>Lophotrochozoa</taxon>
        <taxon>Annelida</taxon>
        <taxon>Polychaeta</taxon>
        <taxon>Sedentaria</taxon>
        <taxon>Canalipalpata</taxon>
        <taxon>Sabellida</taxon>
        <taxon>Siboglinidae</taxon>
        <taxon>Ridgeia</taxon>
    </lineage>
</organism>
<feature type="signal peptide" evidence="16">
    <location>
        <begin position="1"/>
        <end position="29"/>
    </location>
</feature>
<feature type="transmembrane region" description="Helical" evidence="15">
    <location>
        <begin position="490"/>
        <end position="510"/>
    </location>
</feature>
<dbReference type="InterPro" id="IPR002090">
    <property type="entry name" value="NHE-6/7/9"/>
</dbReference>
<dbReference type="PANTHER" id="PTHR10110:SF187">
    <property type="entry name" value="SODIUM_HYDROGEN EXCHANGER"/>
    <property type="match status" value="1"/>
</dbReference>
<evidence type="ECO:0000256" key="6">
    <source>
        <dbReference type="ARBA" id="ARBA00022692"/>
    </source>
</evidence>
<evidence type="ECO:0000256" key="5">
    <source>
        <dbReference type="ARBA" id="ARBA00022475"/>
    </source>
</evidence>
<comment type="caution">
    <text evidence="18">The sequence shown here is derived from an EMBL/GenBank/DDBJ whole genome shotgun (WGS) entry which is preliminary data.</text>
</comment>
<protein>
    <recommendedName>
        <fullName evidence="13">Sodium/hydrogen exchanger</fullName>
    </recommendedName>
</protein>
<feature type="transmembrane region" description="Helical" evidence="15">
    <location>
        <begin position="81"/>
        <end position="101"/>
    </location>
</feature>
<feature type="transmembrane region" description="Helical" evidence="15">
    <location>
        <begin position="200"/>
        <end position="226"/>
    </location>
</feature>
<reference evidence="18" key="1">
    <citation type="journal article" date="2023" name="Mol. Biol. Evol.">
        <title>Third-Generation Sequencing Reveals the Adaptive Role of the Epigenome in Three Deep-Sea Polychaetes.</title>
        <authorList>
            <person name="Perez M."/>
            <person name="Aroh O."/>
            <person name="Sun Y."/>
            <person name="Lan Y."/>
            <person name="Juniper S.K."/>
            <person name="Young C.R."/>
            <person name="Angers B."/>
            <person name="Qian P.Y."/>
        </authorList>
    </citation>
    <scope>NUCLEOTIDE SEQUENCE</scope>
    <source>
        <strain evidence="18">R07B-5</strain>
    </source>
</reference>
<dbReference type="InterPro" id="IPR006153">
    <property type="entry name" value="Cation/H_exchanger_TM"/>
</dbReference>
<evidence type="ECO:0000256" key="11">
    <source>
        <dbReference type="ARBA" id="ARBA00023136"/>
    </source>
</evidence>
<evidence type="ECO:0000256" key="2">
    <source>
        <dbReference type="ARBA" id="ARBA00004651"/>
    </source>
</evidence>
<evidence type="ECO:0000256" key="9">
    <source>
        <dbReference type="ARBA" id="ARBA00023053"/>
    </source>
</evidence>
<sequence length="685" mass="76559">MTGIKMNCDISVKMTAFLLIMLWFGPSCAQQDAQLQNTDEKQESKLNKNHRIDSENMLMFISLLVLNVLTIWLFKHRRFRFIHETGLAIIYGLIMGAIIRYSSTPSPVSQDECVTLPSFNTSNPPNKLKLAASCSPNDSTPVYHQYIYSTQVENADEQPQLNQKATFDPEVFFNVLLPPIIFNAGYSMRRKSFFKNFGAIMTYAFLGTLTSTFVIGLILFAVAQFLPHLGMGFNNCLLFGAIISATDPVTVLAIFTDLKVDVDLNALVFGESVLNDAVAIVLSDTVEQYKSDSHGFDGMAVLNSLGHFLVVFFGAGTLGSVMACLNALLTKYTHIHEFPLLETSLFFLMSYGTFLAAEALGMTGIVAVLFCGICQAHYTFNNLSTEAKVWTKQLFEVLNFLMENFVFIYIGVSTFTFTKHEWNPWFIIASFIAVLLGRMLNVYPLSFLLNLGRSNKIHYNIQHMMMFSGLRGAMAFALAIRNTGTPQRRVMFTTTLLIVETTVILCGGFTTPMLQWLRISVGIEDEPNVHDFEMVRSVGSSREHYLRMDGDSTASPSEPQSPPMEPTPGRLAGKAKLVKIWYNIDSRYVKPLLTNAWPPLTQTLPSCCLPLATMLTTQEQLQQCMTGRHRDAEESDTDLILESHDQSYGANQQGAAERIQSISCSTDSQVSLETSRDRLTHIRSS</sequence>
<feature type="transmembrane region" description="Helical" evidence="15">
    <location>
        <begin position="424"/>
        <end position="443"/>
    </location>
</feature>
<evidence type="ECO:0000256" key="8">
    <source>
        <dbReference type="ARBA" id="ARBA00022989"/>
    </source>
</evidence>